<sequence length="83" mass="10057">MFKNIYKFALIFILIFYLFAPSTLAYYNEDDRKTEYFITMNTMIEFRFADKIIINEEGKIEMKIEKDLELEELILKAKKRGLK</sequence>
<evidence type="ECO:0000313" key="1">
    <source>
        <dbReference type="EMBL" id="GAG47724.1"/>
    </source>
</evidence>
<protein>
    <submittedName>
        <fullName evidence="1">Uncharacterized protein</fullName>
    </submittedName>
</protein>
<gene>
    <name evidence="1" type="ORF">S01H1_75197</name>
</gene>
<feature type="non-terminal residue" evidence="1">
    <location>
        <position position="83"/>
    </location>
</feature>
<dbReference type="AlphaFoldDB" id="X0XWH6"/>
<accession>X0XWH6</accession>
<dbReference type="EMBL" id="BARS01050357">
    <property type="protein sequence ID" value="GAG47724.1"/>
    <property type="molecule type" value="Genomic_DNA"/>
</dbReference>
<reference evidence="1" key="1">
    <citation type="journal article" date="2014" name="Front. Microbiol.">
        <title>High frequency of phylogenetically diverse reductive dehalogenase-homologous genes in deep subseafloor sedimentary metagenomes.</title>
        <authorList>
            <person name="Kawai M."/>
            <person name="Futagami T."/>
            <person name="Toyoda A."/>
            <person name="Takaki Y."/>
            <person name="Nishi S."/>
            <person name="Hori S."/>
            <person name="Arai W."/>
            <person name="Tsubouchi T."/>
            <person name="Morono Y."/>
            <person name="Uchiyama I."/>
            <person name="Ito T."/>
            <person name="Fujiyama A."/>
            <person name="Inagaki F."/>
            <person name="Takami H."/>
        </authorList>
    </citation>
    <scope>NUCLEOTIDE SEQUENCE</scope>
    <source>
        <strain evidence="1">Expedition CK06-06</strain>
    </source>
</reference>
<proteinExistence type="predicted"/>
<organism evidence="1">
    <name type="scientific">marine sediment metagenome</name>
    <dbReference type="NCBI Taxonomy" id="412755"/>
    <lineage>
        <taxon>unclassified sequences</taxon>
        <taxon>metagenomes</taxon>
        <taxon>ecological metagenomes</taxon>
    </lineage>
</organism>
<name>X0XWH6_9ZZZZ</name>
<comment type="caution">
    <text evidence="1">The sequence shown here is derived from an EMBL/GenBank/DDBJ whole genome shotgun (WGS) entry which is preliminary data.</text>
</comment>